<proteinExistence type="predicted"/>
<sequence>TLELHNCYGVSRIHASSKKFKKWVLTNYSMSHRLADSLGRHRDNIEEELLSGLLSSLSHVKDITLGDYNCLDALSRLRDKGFQFSRGTDDTSCGSDSFHI</sequence>
<protein>
    <submittedName>
        <fullName evidence="1">Uncharacterized protein</fullName>
    </submittedName>
</protein>
<gene>
    <name evidence="1" type="ORF">Tci_856990</name>
</gene>
<evidence type="ECO:0000313" key="1">
    <source>
        <dbReference type="EMBL" id="GFC85020.1"/>
    </source>
</evidence>
<accession>A0A699REW6</accession>
<comment type="caution">
    <text evidence="1">The sequence shown here is derived from an EMBL/GenBank/DDBJ whole genome shotgun (WGS) entry which is preliminary data.</text>
</comment>
<dbReference type="AlphaFoldDB" id="A0A699REW6"/>
<dbReference type="EMBL" id="BKCJ011097715">
    <property type="protein sequence ID" value="GFC85020.1"/>
    <property type="molecule type" value="Genomic_DNA"/>
</dbReference>
<reference evidence="1" key="1">
    <citation type="journal article" date="2019" name="Sci. Rep.">
        <title>Draft genome of Tanacetum cinerariifolium, the natural source of mosquito coil.</title>
        <authorList>
            <person name="Yamashiro T."/>
            <person name="Shiraishi A."/>
            <person name="Satake H."/>
            <person name="Nakayama K."/>
        </authorList>
    </citation>
    <scope>NUCLEOTIDE SEQUENCE</scope>
</reference>
<feature type="non-terminal residue" evidence="1">
    <location>
        <position position="1"/>
    </location>
</feature>
<organism evidence="1">
    <name type="scientific">Tanacetum cinerariifolium</name>
    <name type="common">Dalmatian daisy</name>
    <name type="synonym">Chrysanthemum cinerariifolium</name>
    <dbReference type="NCBI Taxonomy" id="118510"/>
    <lineage>
        <taxon>Eukaryota</taxon>
        <taxon>Viridiplantae</taxon>
        <taxon>Streptophyta</taxon>
        <taxon>Embryophyta</taxon>
        <taxon>Tracheophyta</taxon>
        <taxon>Spermatophyta</taxon>
        <taxon>Magnoliopsida</taxon>
        <taxon>eudicotyledons</taxon>
        <taxon>Gunneridae</taxon>
        <taxon>Pentapetalae</taxon>
        <taxon>asterids</taxon>
        <taxon>campanulids</taxon>
        <taxon>Asterales</taxon>
        <taxon>Asteraceae</taxon>
        <taxon>Asteroideae</taxon>
        <taxon>Anthemideae</taxon>
        <taxon>Anthemidinae</taxon>
        <taxon>Tanacetum</taxon>
    </lineage>
</organism>
<name>A0A699REW6_TANCI</name>